<dbReference type="PROSITE" id="PS50109">
    <property type="entry name" value="HIS_KIN"/>
    <property type="match status" value="1"/>
</dbReference>
<evidence type="ECO:0000259" key="9">
    <source>
        <dbReference type="PROSITE" id="PS50109"/>
    </source>
</evidence>
<keyword evidence="6" id="KW-0418">Kinase</keyword>
<gene>
    <name evidence="10" type="ORF">AN477_00730</name>
</gene>
<accession>A0A0P9CRR1</accession>
<dbReference type="Gene3D" id="1.10.490.70">
    <property type="entry name" value="Histidine kinase N-terminal domain"/>
    <property type="match status" value="1"/>
</dbReference>
<dbReference type="GO" id="GO:0000155">
    <property type="term" value="F:phosphorelay sensor kinase activity"/>
    <property type="evidence" value="ECO:0007669"/>
    <property type="project" value="InterPro"/>
</dbReference>
<keyword evidence="3" id="KW-0597">Phosphoprotein</keyword>
<dbReference type="InterPro" id="IPR003661">
    <property type="entry name" value="HisK_dim/P_dom"/>
</dbReference>
<evidence type="ECO:0000256" key="8">
    <source>
        <dbReference type="ARBA" id="ARBA00023012"/>
    </source>
</evidence>
<sequence>MAGIVGERIADYLEGHRNELLNTWMSRAIANQEDPYLEVIKTNGSMMIDVIIDSARGKATHMAALQELASKVSYERVQANVNISEFVYNVAVGRTALFSHIPKIDIPIQDLYPVFEGFNTLFDQFLYSAVHNYTDLKDQQLVEQSMFIEQLHEDKLTILGQMSSSFVHEFRNPLTSVIGFVHLLREKYPSLEYIDVLAKELDELKFRVTQFLLISKRGGDEPEKQWFRLGEIVHETLNFLYPVIVNSNVQVTSDLDESGTLFGYRSEFRQVLINIIMNSIDALAACSEKVICIQGYADNGHFIVDISNNGPAIPPNMISTIFEPFVSTKKLGTGIGLYLCRKIITGHGGTIECHSDEQKTTFHIVIPRKYVKSTT</sequence>
<evidence type="ECO:0000256" key="2">
    <source>
        <dbReference type="ARBA" id="ARBA00012438"/>
    </source>
</evidence>
<dbReference type="STRING" id="471514.AN477_00730"/>
<dbReference type="PRINTS" id="PR00344">
    <property type="entry name" value="BCTRLSENSOR"/>
</dbReference>
<dbReference type="AlphaFoldDB" id="A0A0P9CRR1"/>
<dbReference type="PANTHER" id="PTHR43065">
    <property type="entry name" value="SENSOR HISTIDINE KINASE"/>
    <property type="match status" value="1"/>
</dbReference>
<evidence type="ECO:0000256" key="6">
    <source>
        <dbReference type="ARBA" id="ARBA00022777"/>
    </source>
</evidence>
<dbReference type="GO" id="GO:0005524">
    <property type="term" value="F:ATP binding"/>
    <property type="evidence" value="ECO:0007669"/>
    <property type="project" value="UniProtKB-KW"/>
</dbReference>
<protein>
    <recommendedName>
        <fullName evidence="2">histidine kinase</fullName>
        <ecNumber evidence="2">2.7.13.3</ecNumber>
    </recommendedName>
</protein>
<dbReference type="SMART" id="SM00387">
    <property type="entry name" value="HATPase_c"/>
    <property type="match status" value="1"/>
</dbReference>
<dbReference type="InterPro" id="IPR036890">
    <property type="entry name" value="HATPase_C_sf"/>
</dbReference>
<keyword evidence="5" id="KW-0547">Nucleotide-binding</keyword>
<dbReference type="EC" id="2.7.13.3" evidence="2"/>
<reference evidence="10 11" key="1">
    <citation type="submission" date="2015-09" db="EMBL/GenBank/DDBJ databases">
        <title>Draft genome sequence of Alicyclobacillus ferrooxydans DSM 22381.</title>
        <authorList>
            <person name="Hemp J."/>
        </authorList>
    </citation>
    <scope>NUCLEOTIDE SEQUENCE [LARGE SCALE GENOMIC DNA]</scope>
    <source>
        <strain evidence="10 11">TC-34</strain>
    </source>
</reference>
<dbReference type="InterPro" id="IPR036097">
    <property type="entry name" value="HisK_dim/P_sf"/>
</dbReference>
<name>A0A0P9CRR1_9BACL</name>
<dbReference type="SMART" id="SM00388">
    <property type="entry name" value="HisKA"/>
    <property type="match status" value="1"/>
</dbReference>
<evidence type="ECO:0000256" key="5">
    <source>
        <dbReference type="ARBA" id="ARBA00022741"/>
    </source>
</evidence>
<dbReference type="Proteomes" id="UP000050482">
    <property type="component" value="Unassembled WGS sequence"/>
</dbReference>
<dbReference type="InterPro" id="IPR004358">
    <property type="entry name" value="Sig_transdc_His_kin-like_C"/>
</dbReference>
<evidence type="ECO:0000313" key="11">
    <source>
        <dbReference type="Proteomes" id="UP000050482"/>
    </source>
</evidence>
<dbReference type="Pfam" id="PF00512">
    <property type="entry name" value="HisKA"/>
    <property type="match status" value="1"/>
</dbReference>
<dbReference type="InterPro" id="IPR003594">
    <property type="entry name" value="HATPase_dom"/>
</dbReference>
<dbReference type="RefSeq" id="WP_054967271.1">
    <property type="nucleotide sequence ID" value="NZ_LJCO01000008.1"/>
</dbReference>
<dbReference type="InterPro" id="IPR005467">
    <property type="entry name" value="His_kinase_dom"/>
</dbReference>
<evidence type="ECO:0000256" key="3">
    <source>
        <dbReference type="ARBA" id="ARBA00022553"/>
    </source>
</evidence>
<keyword evidence="4" id="KW-0808">Transferase</keyword>
<comment type="catalytic activity">
    <reaction evidence="1">
        <text>ATP + protein L-histidine = ADP + protein N-phospho-L-histidine.</text>
        <dbReference type="EC" id="2.7.13.3"/>
    </reaction>
</comment>
<evidence type="ECO:0000313" key="10">
    <source>
        <dbReference type="EMBL" id="KPV45513.1"/>
    </source>
</evidence>
<evidence type="ECO:0000256" key="4">
    <source>
        <dbReference type="ARBA" id="ARBA00022679"/>
    </source>
</evidence>
<dbReference type="EMBL" id="LJCO01000008">
    <property type="protein sequence ID" value="KPV45513.1"/>
    <property type="molecule type" value="Genomic_DNA"/>
</dbReference>
<keyword evidence="7" id="KW-0067">ATP-binding</keyword>
<proteinExistence type="predicted"/>
<feature type="domain" description="Histidine kinase" evidence="9">
    <location>
        <begin position="165"/>
        <end position="370"/>
    </location>
</feature>
<dbReference type="SUPFAM" id="SSF47384">
    <property type="entry name" value="Homodimeric domain of signal transducing histidine kinase"/>
    <property type="match status" value="1"/>
</dbReference>
<dbReference type="Pfam" id="PF02518">
    <property type="entry name" value="HATPase_c"/>
    <property type="match status" value="1"/>
</dbReference>
<comment type="caution">
    <text evidence="10">The sequence shown here is derived from an EMBL/GenBank/DDBJ whole genome shotgun (WGS) entry which is preliminary data.</text>
</comment>
<dbReference type="SUPFAM" id="SSF55874">
    <property type="entry name" value="ATPase domain of HSP90 chaperone/DNA topoisomerase II/histidine kinase"/>
    <property type="match status" value="1"/>
</dbReference>
<keyword evidence="8" id="KW-0902">Two-component regulatory system</keyword>
<dbReference type="Gene3D" id="3.30.565.10">
    <property type="entry name" value="Histidine kinase-like ATPase, C-terminal domain"/>
    <property type="match status" value="1"/>
</dbReference>
<dbReference type="Pfam" id="PF09385">
    <property type="entry name" value="HisK_N"/>
    <property type="match status" value="1"/>
</dbReference>
<dbReference type="CDD" id="cd00082">
    <property type="entry name" value="HisKA"/>
    <property type="match status" value="1"/>
</dbReference>
<dbReference type="PATRIC" id="fig|471514.4.peg.121"/>
<dbReference type="PANTHER" id="PTHR43065:SF10">
    <property type="entry name" value="PEROXIDE STRESS-ACTIVATED HISTIDINE KINASE MAK3"/>
    <property type="match status" value="1"/>
</dbReference>
<evidence type="ECO:0000256" key="1">
    <source>
        <dbReference type="ARBA" id="ARBA00000085"/>
    </source>
</evidence>
<organism evidence="10 11">
    <name type="scientific">Alicyclobacillus ferrooxydans</name>
    <dbReference type="NCBI Taxonomy" id="471514"/>
    <lineage>
        <taxon>Bacteria</taxon>
        <taxon>Bacillati</taxon>
        <taxon>Bacillota</taxon>
        <taxon>Bacilli</taxon>
        <taxon>Bacillales</taxon>
        <taxon>Alicyclobacillaceae</taxon>
        <taxon>Alicyclobacillus</taxon>
    </lineage>
</organism>
<dbReference type="Gene3D" id="1.10.287.130">
    <property type="match status" value="1"/>
</dbReference>
<evidence type="ECO:0000256" key="7">
    <source>
        <dbReference type="ARBA" id="ARBA00022840"/>
    </source>
</evidence>
<dbReference type="InterPro" id="IPR018984">
    <property type="entry name" value="Histidine_kinase_N"/>
</dbReference>
<keyword evidence="11" id="KW-1185">Reference proteome</keyword>